<keyword evidence="2" id="KW-1185">Reference proteome</keyword>
<evidence type="ECO:0000313" key="1">
    <source>
        <dbReference type="EMBL" id="GAA97196.1"/>
    </source>
</evidence>
<evidence type="ECO:0000313" key="2">
    <source>
        <dbReference type="Proteomes" id="UP000009131"/>
    </source>
</evidence>
<reference evidence="1 2" key="1">
    <citation type="journal article" date="2011" name="J. Gen. Appl. Microbiol.">
        <title>Draft genome sequencing of the enigmatic basidiomycete Mixia osmundae.</title>
        <authorList>
            <person name="Nishida H."/>
            <person name="Nagatsuka Y."/>
            <person name="Sugiyama J."/>
        </authorList>
    </citation>
    <scope>NUCLEOTIDE SEQUENCE [LARGE SCALE GENOMIC DNA]</scope>
    <source>
        <strain evidence="2">CBS 9802 / IAM 14324 / JCM 22182 / KY 12970</strain>
    </source>
</reference>
<dbReference type="InParanoid" id="G7E315"/>
<gene>
    <name evidence="1" type="primary">Mo03872</name>
    <name evidence="1" type="ORF">E5Q_03872</name>
</gene>
<dbReference type="RefSeq" id="XP_014571123.1">
    <property type="nucleotide sequence ID" value="XM_014715637.1"/>
</dbReference>
<dbReference type="AlphaFoldDB" id="G7E315"/>
<comment type="caution">
    <text evidence="1">The sequence shown here is derived from an EMBL/GenBank/DDBJ whole genome shotgun (WGS) entry which is preliminary data.</text>
</comment>
<protein>
    <submittedName>
        <fullName evidence="1">Uncharacterized protein</fullName>
    </submittedName>
</protein>
<reference evidence="1 2" key="2">
    <citation type="journal article" date="2012" name="Open Biol.">
        <title>Characteristics of nucleosomes and linker DNA regions on the genome of the basidiomycete Mixia osmundae revealed by mono- and dinucleosome mapping.</title>
        <authorList>
            <person name="Nishida H."/>
            <person name="Kondo S."/>
            <person name="Matsumoto T."/>
            <person name="Suzuki Y."/>
            <person name="Yoshikawa H."/>
            <person name="Taylor T.D."/>
            <person name="Sugiyama J."/>
        </authorList>
    </citation>
    <scope>NUCLEOTIDE SEQUENCE [LARGE SCALE GENOMIC DNA]</scope>
    <source>
        <strain evidence="2">CBS 9802 / IAM 14324 / JCM 22182 / KY 12970</strain>
    </source>
</reference>
<dbReference type="HOGENOM" id="CLU_2794495_0_0_1"/>
<proteinExistence type="predicted"/>
<accession>G7E315</accession>
<dbReference type="EMBL" id="BABT02000117">
    <property type="protein sequence ID" value="GAA97196.1"/>
    <property type="molecule type" value="Genomic_DNA"/>
</dbReference>
<sequence>MVSCSSVSNASGGVTTDLILKGSECRAQLCRVLCESWKNYRRQGKARLAGRAPDRCQKKMRAGREAKD</sequence>
<name>G7E315_MIXOS</name>
<dbReference type="Proteomes" id="UP000009131">
    <property type="component" value="Unassembled WGS sequence"/>
</dbReference>
<organism evidence="1 2">
    <name type="scientific">Mixia osmundae (strain CBS 9802 / IAM 14324 / JCM 22182 / KY 12970)</name>
    <dbReference type="NCBI Taxonomy" id="764103"/>
    <lineage>
        <taxon>Eukaryota</taxon>
        <taxon>Fungi</taxon>
        <taxon>Dikarya</taxon>
        <taxon>Basidiomycota</taxon>
        <taxon>Pucciniomycotina</taxon>
        <taxon>Mixiomycetes</taxon>
        <taxon>Mixiales</taxon>
        <taxon>Mixiaceae</taxon>
        <taxon>Mixia</taxon>
    </lineage>
</organism>